<dbReference type="EMBL" id="FN647822">
    <property type="protein sequence ID" value="CBN78423.1"/>
    <property type="molecule type" value="Genomic_DNA"/>
</dbReference>
<dbReference type="InterPro" id="IPR045176">
    <property type="entry name" value="Got1"/>
</dbReference>
<dbReference type="PANTHER" id="PTHR21493:SF9">
    <property type="entry name" value="GOLGI TRANSPORT PROTEIN 1-RELATED"/>
    <property type="match status" value="1"/>
</dbReference>
<keyword evidence="3" id="KW-1185">Reference proteome</keyword>
<dbReference type="FunCoup" id="D8LD56">
    <property type="interactions" value="43"/>
</dbReference>
<dbReference type="AlphaFoldDB" id="D8LD56"/>
<dbReference type="Proteomes" id="UP000002630">
    <property type="component" value="Linkage Group LG23"/>
</dbReference>
<protein>
    <submittedName>
        <fullName evidence="2">Uncharacterized protein</fullName>
    </submittedName>
</protein>
<dbReference type="GO" id="GO:0042147">
    <property type="term" value="P:retrograde transport, endosome to Golgi"/>
    <property type="evidence" value="ECO:0007669"/>
    <property type="project" value="InterPro"/>
</dbReference>
<evidence type="ECO:0000313" key="2">
    <source>
        <dbReference type="EMBL" id="CBN78423.1"/>
    </source>
</evidence>
<name>D8LD56_ECTSI</name>
<gene>
    <name evidence="2" type="ORF">Esi_0113_0067</name>
</gene>
<dbReference type="eggNOG" id="KOG1743">
    <property type="taxonomic scope" value="Eukaryota"/>
</dbReference>
<sequence>MTIGTRRTFVFFFKRKQVRGNLCFFGGVALVFLNWAVIGMGFQVVGFLNLFGPFIPIAVQALRATPVVGNLLNLPVVSALVDKLAGSSSRGRRAPV</sequence>
<evidence type="ECO:0000313" key="3">
    <source>
        <dbReference type="Proteomes" id="UP000002630"/>
    </source>
</evidence>
<dbReference type="GO" id="GO:0005829">
    <property type="term" value="C:cytosol"/>
    <property type="evidence" value="ECO:0007669"/>
    <property type="project" value="GOC"/>
</dbReference>
<accession>D8LD56</accession>
<keyword evidence="1" id="KW-0472">Membrane</keyword>
<dbReference type="PANTHER" id="PTHR21493">
    <property type="entry name" value="CGI-141-RELATED/LIPASE CONTAINING PROTEIN"/>
    <property type="match status" value="1"/>
</dbReference>
<dbReference type="GO" id="GO:0006888">
    <property type="term" value="P:endoplasmic reticulum to Golgi vesicle-mediated transport"/>
    <property type="evidence" value="ECO:0007669"/>
    <property type="project" value="InterPro"/>
</dbReference>
<organism evidence="2 3">
    <name type="scientific">Ectocarpus siliculosus</name>
    <name type="common">Brown alga</name>
    <name type="synonym">Conferva siliculosa</name>
    <dbReference type="NCBI Taxonomy" id="2880"/>
    <lineage>
        <taxon>Eukaryota</taxon>
        <taxon>Sar</taxon>
        <taxon>Stramenopiles</taxon>
        <taxon>Ochrophyta</taxon>
        <taxon>PX clade</taxon>
        <taxon>Phaeophyceae</taxon>
        <taxon>Ectocarpales</taxon>
        <taxon>Ectocarpaceae</taxon>
        <taxon>Ectocarpus</taxon>
    </lineage>
</organism>
<feature type="transmembrane region" description="Helical" evidence="1">
    <location>
        <begin position="21"/>
        <end position="38"/>
    </location>
</feature>
<proteinExistence type="predicted"/>
<keyword evidence="1" id="KW-0812">Transmembrane</keyword>
<evidence type="ECO:0000256" key="1">
    <source>
        <dbReference type="SAM" id="Phobius"/>
    </source>
</evidence>
<dbReference type="OrthoDB" id="204784at2759"/>
<dbReference type="STRING" id="2880.D8LD56"/>
<keyword evidence="1" id="KW-1133">Transmembrane helix</keyword>
<dbReference type="InParanoid" id="D8LD56"/>
<reference evidence="2 3" key="1">
    <citation type="journal article" date="2010" name="Nature">
        <title>The Ectocarpus genome and the independent evolution of multicellularity in brown algae.</title>
        <authorList>
            <person name="Cock J.M."/>
            <person name="Sterck L."/>
            <person name="Rouze P."/>
            <person name="Scornet D."/>
            <person name="Allen A.E."/>
            <person name="Amoutzias G."/>
            <person name="Anthouard V."/>
            <person name="Artiguenave F."/>
            <person name="Aury J.M."/>
            <person name="Badger J.H."/>
            <person name="Beszteri B."/>
            <person name="Billiau K."/>
            <person name="Bonnet E."/>
            <person name="Bothwell J.H."/>
            <person name="Bowler C."/>
            <person name="Boyen C."/>
            <person name="Brownlee C."/>
            <person name="Carrano C.J."/>
            <person name="Charrier B."/>
            <person name="Cho G.Y."/>
            <person name="Coelho S.M."/>
            <person name="Collen J."/>
            <person name="Corre E."/>
            <person name="Da Silva C."/>
            <person name="Delage L."/>
            <person name="Delaroque N."/>
            <person name="Dittami S.M."/>
            <person name="Doulbeau S."/>
            <person name="Elias M."/>
            <person name="Farnham G."/>
            <person name="Gachon C.M."/>
            <person name="Gschloessl B."/>
            <person name="Heesch S."/>
            <person name="Jabbari K."/>
            <person name="Jubin C."/>
            <person name="Kawai H."/>
            <person name="Kimura K."/>
            <person name="Kloareg B."/>
            <person name="Kupper F.C."/>
            <person name="Lang D."/>
            <person name="Le Bail A."/>
            <person name="Leblanc C."/>
            <person name="Lerouge P."/>
            <person name="Lohr M."/>
            <person name="Lopez P.J."/>
            <person name="Martens C."/>
            <person name="Maumus F."/>
            <person name="Michel G."/>
            <person name="Miranda-Saavedra D."/>
            <person name="Morales J."/>
            <person name="Moreau H."/>
            <person name="Motomura T."/>
            <person name="Nagasato C."/>
            <person name="Napoli C.A."/>
            <person name="Nelson D.R."/>
            <person name="Nyvall-Collen P."/>
            <person name="Peters A.F."/>
            <person name="Pommier C."/>
            <person name="Potin P."/>
            <person name="Poulain J."/>
            <person name="Quesneville H."/>
            <person name="Read B."/>
            <person name="Rensing S.A."/>
            <person name="Ritter A."/>
            <person name="Rousvoal S."/>
            <person name="Samanta M."/>
            <person name="Samson G."/>
            <person name="Schroeder D.C."/>
            <person name="Segurens B."/>
            <person name="Strittmatter M."/>
            <person name="Tonon T."/>
            <person name="Tregear J.W."/>
            <person name="Valentin K."/>
            <person name="von Dassow P."/>
            <person name="Yamagishi T."/>
            <person name="Van de Peer Y."/>
            <person name="Wincker P."/>
        </authorList>
    </citation>
    <scope>NUCLEOTIDE SEQUENCE [LARGE SCALE GENOMIC DNA]</scope>
    <source>
        <strain evidence="3">Ec32 / CCAP1310/4</strain>
    </source>
</reference>
<dbReference type="EMBL" id="FN649748">
    <property type="protein sequence ID" value="CBN78423.1"/>
    <property type="molecule type" value="Genomic_DNA"/>
</dbReference>
<dbReference type="OMA" id="MWLTDAQ"/>